<evidence type="ECO:0000313" key="2">
    <source>
        <dbReference type="Proteomes" id="UP001302321"/>
    </source>
</evidence>
<comment type="caution">
    <text evidence="1">The sequence shown here is derived from an EMBL/GenBank/DDBJ whole genome shotgun (WGS) entry which is preliminary data.</text>
</comment>
<proteinExistence type="predicted"/>
<name>A0AAN7A1S5_9PEZI</name>
<accession>A0AAN7A1S5</accession>
<dbReference type="Proteomes" id="UP001302321">
    <property type="component" value="Unassembled WGS sequence"/>
</dbReference>
<sequence>MLFQALNSSPCHTVVEAPISEEMLLRTNENGQLVMTITRLGEIIQDWLARVDQTYPSALVLWVERVQKGITEDLETLWSNLDLLRVERDWDVVAFDGDWAIVGDAEFA</sequence>
<organism evidence="1 2">
    <name type="scientific">Triangularia setosa</name>
    <dbReference type="NCBI Taxonomy" id="2587417"/>
    <lineage>
        <taxon>Eukaryota</taxon>
        <taxon>Fungi</taxon>
        <taxon>Dikarya</taxon>
        <taxon>Ascomycota</taxon>
        <taxon>Pezizomycotina</taxon>
        <taxon>Sordariomycetes</taxon>
        <taxon>Sordariomycetidae</taxon>
        <taxon>Sordariales</taxon>
        <taxon>Podosporaceae</taxon>
        <taxon>Triangularia</taxon>
    </lineage>
</organism>
<dbReference type="AlphaFoldDB" id="A0AAN7A1S5"/>
<gene>
    <name evidence="1" type="ORF">QBC36DRAFT_111421</name>
</gene>
<reference evidence="1" key="2">
    <citation type="submission" date="2023-05" db="EMBL/GenBank/DDBJ databases">
        <authorList>
            <consortium name="Lawrence Berkeley National Laboratory"/>
            <person name="Steindorff A."/>
            <person name="Hensen N."/>
            <person name="Bonometti L."/>
            <person name="Westerberg I."/>
            <person name="Brannstrom I.O."/>
            <person name="Guillou S."/>
            <person name="Cros-Aarteil S."/>
            <person name="Calhoun S."/>
            <person name="Haridas S."/>
            <person name="Kuo A."/>
            <person name="Mondo S."/>
            <person name="Pangilinan J."/>
            <person name="Riley R."/>
            <person name="Labutti K."/>
            <person name="Andreopoulos B."/>
            <person name="Lipzen A."/>
            <person name="Chen C."/>
            <person name="Yanf M."/>
            <person name="Daum C."/>
            <person name="Ng V."/>
            <person name="Clum A."/>
            <person name="Ohm R."/>
            <person name="Martin F."/>
            <person name="Silar P."/>
            <person name="Natvig D."/>
            <person name="Lalanne C."/>
            <person name="Gautier V."/>
            <person name="Ament-Velasquez S.L."/>
            <person name="Kruys A."/>
            <person name="Hutchinson M.I."/>
            <person name="Powell A.J."/>
            <person name="Barry K."/>
            <person name="Miller A.N."/>
            <person name="Grigoriev I.V."/>
            <person name="Debuchy R."/>
            <person name="Gladieux P."/>
            <person name="Thoren M.H."/>
            <person name="Johannesson H."/>
        </authorList>
    </citation>
    <scope>NUCLEOTIDE SEQUENCE</scope>
    <source>
        <strain evidence="1">CBS 892.96</strain>
    </source>
</reference>
<protein>
    <submittedName>
        <fullName evidence="1">Uncharacterized protein</fullName>
    </submittedName>
</protein>
<dbReference type="EMBL" id="MU866722">
    <property type="protein sequence ID" value="KAK4170873.1"/>
    <property type="molecule type" value="Genomic_DNA"/>
</dbReference>
<evidence type="ECO:0000313" key="1">
    <source>
        <dbReference type="EMBL" id="KAK4170873.1"/>
    </source>
</evidence>
<keyword evidence="2" id="KW-1185">Reference proteome</keyword>
<reference evidence="1" key="1">
    <citation type="journal article" date="2023" name="Mol. Phylogenet. Evol.">
        <title>Genome-scale phylogeny and comparative genomics of the fungal order Sordariales.</title>
        <authorList>
            <person name="Hensen N."/>
            <person name="Bonometti L."/>
            <person name="Westerberg I."/>
            <person name="Brannstrom I.O."/>
            <person name="Guillou S."/>
            <person name="Cros-Aarteil S."/>
            <person name="Calhoun S."/>
            <person name="Haridas S."/>
            <person name="Kuo A."/>
            <person name="Mondo S."/>
            <person name="Pangilinan J."/>
            <person name="Riley R."/>
            <person name="LaButti K."/>
            <person name="Andreopoulos B."/>
            <person name="Lipzen A."/>
            <person name="Chen C."/>
            <person name="Yan M."/>
            <person name="Daum C."/>
            <person name="Ng V."/>
            <person name="Clum A."/>
            <person name="Steindorff A."/>
            <person name="Ohm R.A."/>
            <person name="Martin F."/>
            <person name="Silar P."/>
            <person name="Natvig D.O."/>
            <person name="Lalanne C."/>
            <person name="Gautier V."/>
            <person name="Ament-Velasquez S.L."/>
            <person name="Kruys A."/>
            <person name="Hutchinson M.I."/>
            <person name="Powell A.J."/>
            <person name="Barry K."/>
            <person name="Miller A.N."/>
            <person name="Grigoriev I.V."/>
            <person name="Debuchy R."/>
            <person name="Gladieux P."/>
            <person name="Hiltunen Thoren M."/>
            <person name="Johannesson H."/>
        </authorList>
    </citation>
    <scope>NUCLEOTIDE SEQUENCE</scope>
    <source>
        <strain evidence="1">CBS 892.96</strain>
    </source>
</reference>